<dbReference type="InterPro" id="IPR002772">
    <property type="entry name" value="Glyco_hydro_3_C"/>
</dbReference>
<dbReference type="GO" id="GO:0008422">
    <property type="term" value="F:beta-glucosidase activity"/>
    <property type="evidence" value="ECO:0007669"/>
    <property type="project" value="UniProtKB-EC"/>
</dbReference>
<keyword evidence="6" id="KW-0326">Glycosidase</keyword>
<feature type="domain" description="Glycoside hydrolase family 3 C-terminal" evidence="8">
    <location>
        <begin position="638"/>
        <end position="735"/>
    </location>
</feature>
<protein>
    <recommendedName>
        <fullName evidence="3">beta-glucosidase</fullName>
        <ecNumber evidence="3">3.2.1.21</ecNumber>
    </recommendedName>
</protein>
<dbReference type="PANTHER" id="PTHR30620">
    <property type="entry name" value="PERIPLASMIC BETA-GLUCOSIDASE-RELATED"/>
    <property type="match status" value="1"/>
</dbReference>
<gene>
    <name evidence="9" type="ORF">IQ22_03368</name>
</gene>
<comment type="caution">
    <text evidence="9">The sequence shown here is derived from an EMBL/GenBank/DDBJ whole genome shotgun (WGS) entry which is preliminary data.</text>
</comment>
<organism evidence="9 10">
    <name type="scientific">Pseudomonas duriflava</name>
    <dbReference type="NCBI Taxonomy" id="459528"/>
    <lineage>
        <taxon>Bacteria</taxon>
        <taxon>Pseudomonadati</taxon>
        <taxon>Pseudomonadota</taxon>
        <taxon>Gammaproteobacteria</taxon>
        <taxon>Pseudomonadales</taxon>
        <taxon>Pseudomonadaceae</taxon>
        <taxon>Pseudomonas</taxon>
    </lineage>
</organism>
<dbReference type="InterPro" id="IPR036962">
    <property type="entry name" value="Glyco_hydro_3_N_sf"/>
</dbReference>
<evidence type="ECO:0000313" key="10">
    <source>
        <dbReference type="Proteomes" id="UP000316905"/>
    </source>
</evidence>
<name>A0A562Q7B2_9PSED</name>
<dbReference type="Proteomes" id="UP000316905">
    <property type="component" value="Unassembled WGS sequence"/>
</dbReference>
<proteinExistence type="inferred from homology"/>
<dbReference type="InterPro" id="IPR051915">
    <property type="entry name" value="Cellulose_Degrad_GH3"/>
</dbReference>
<dbReference type="Gene3D" id="3.40.50.1700">
    <property type="entry name" value="Glycoside hydrolase family 3 C-terminal domain"/>
    <property type="match status" value="1"/>
</dbReference>
<dbReference type="PRINTS" id="PR00133">
    <property type="entry name" value="GLHYDRLASE3"/>
</dbReference>
<reference evidence="9 10" key="1">
    <citation type="journal article" date="2015" name="Stand. Genomic Sci.">
        <title>Genomic Encyclopedia of Bacterial and Archaeal Type Strains, Phase III: the genomes of soil and plant-associated and newly described type strains.</title>
        <authorList>
            <person name="Whitman W.B."/>
            <person name="Woyke T."/>
            <person name="Klenk H.P."/>
            <person name="Zhou Y."/>
            <person name="Lilburn T.G."/>
            <person name="Beck B.J."/>
            <person name="De Vos P."/>
            <person name="Vandamme P."/>
            <person name="Eisen J.A."/>
            <person name="Garrity G."/>
            <person name="Hugenholtz P."/>
            <person name="Kyrpides N.C."/>
        </authorList>
    </citation>
    <scope>NUCLEOTIDE SEQUENCE [LARGE SCALE GENOMIC DNA]</scope>
    <source>
        <strain evidence="9 10">CGMCC 1.6858</strain>
    </source>
</reference>
<dbReference type="InterPro" id="IPR001764">
    <property type="entry name" value="Glyco_hydro_3_N"/>
</dbReference>
<comment type="catalytic activity">
    <reaction evidence="1">
        <text>Hydrolysis of terminal, non-reducing beta-D-glucosyl residues with release of beta-D-glucose.</text>
        <dbReference type="EC" id="3.2.1.21"/>
    </reaction>
</comment>
<dbReference type="AlphaFoldDB" id="A0A562Q7B2"/>
<evidence type="ECO:0000259" key="8">
    <source>
        <dbReference type="Pfam" id="PF01915"/>
    </source>
</evidence>
<evidence type="ECO:0000256" key="6">
    <source>
        <dbReference type="ARBA" id="ARBA00023295"/>
    </source>
</evidence>
<accession>A0A562Q7B2</accession>
<dbReference type="PANTHER" id="PTHR30620:SF16">
    <property type="entry name" value="LYSOSOMAL BETA GLUCOSIDASE"/>
    <property type="match status" value="1"/>
</dbReference>
<dbReference type="Pfam" id="PF01915">
    <property type="entry name" value="Glyco_hydro_3_C"/>
    <property type="match status" value="1"/>
</dbReference>
<dbReference type="Pfam" id="PF00933">
    <property type="entry name" value="Glyco_hydro_3"/>
    <property type="match status" value="1"/>
</dbReference>
<dbReference type="EC" id="3.2.1.21" evidence="3"/>
<feature type="domain" description="Glycoside hydrolase family 3 N-terminal" evidence="7">
    <location>
        <begin position="147"/>
        <end position="442"/>
    </location>
</feature>
<evidence type="ECO:0000256" key="4">
    <source>
        <dbReference type="ARBA" id="ARBA00022729"/>
    </source>
</evidence>
<dbReference type="InterPro" id="IPR017853">
    <property type="entry name" value="GH"/>
</dbReference>
<evidence type="ECO:0000256" key="5">
    <source>
        <dbReference type="ARBA" id="ARBA00022801"/>
    </source>
</evidence>
<sequence>MPAFTFRLNTLGVQVLVGSLLLSVCSLSHSSSLHSKQPPIKTHAKPLIVINGFKFKDLNANNQLDAYENWRLPAERRAADLVSRMNLNEKAGMMLIDTLNPGFGGTIDAPADQYINSERMTRFIFRSVVTANPVESTTSSRNGQQVTPEQAARWTNAIQEMAEKTRLGIPVLFKSNARNHYERNARFGINTEAGSFSEFPKEAGLAATRDMRIIRDFARIMGEEWKAIGLRGMYGYMADLSTEPRWYRVHETFTEDADLGTEIMKTLVENLQGGPVNRNTPVALTMKHFPGGGPQEMGLDPHYTFGKNQVYPAGNFEYHLKPWRAAIEAGVSSVMPYYGVPIDLTYKGVKYEQTGMAFSKQIVNDLLRQQLGFKGYVNSDTGIISARGWGLENKTVAERAAAAINSGTDVLSGFNTKQTIIDLVKSGLVSEERVDEAVRRLLKEQFELGLFENPYVDASKAAGIIGNDEFRAKALQAQRKSIVLLQNLAQSSIKSAKKILPIPAPSTGQPLKLYTMNMNADVVGGAEYGGYTVVNGDYDAEKGQSRPSASGADYAILRIEVSNPQEITGTYKSKDSLTGANPAYINPQTQKTWGAADPDSIDDGLIYGGALPWEVNALSFTEMAKTASWSISPKLEDIQAVMQEVGSKKTILAIYFRQPYVMDDASGLKNAGAILAGFGVSDSVLMDVITGKYKPRGKLPFALANNLEAVINNDPDAPGYPAKDTLFPFGFGLSY</sequence>
<dbReference type="OrthoDB" id="9781691at2"/>
<keyword evidence="4" id="KW-0732">Signal</keyword>
<evidence type="ECO:0000313" key="9">
    <source>
        <dbReference type="EMBL" id="TWI52598.1"/>
    </source>
</evidence>
<dbReference type="RefSeq" id="WP_145143928.1">
    <property type="nucleotide sequence ID" value="NZ_VLKY01000011.1"/>
</dbReference>
<comment type="similarity">
    <text evidence="2">Belongs to the glycosyl hydrolase 3 family.</text>
</comment>
<dbReference type="InterPro" id="IPR036881">
    <property type="entry name" value="Glyco_hydro_3_C_sf"/>
</dbReference>
<dbReference type="EMBL" id="VLKY01000011">
    <property type="protein sequence ID" value="TWI52598.1"/>
    <property type="molecule type" value="Genomic_DNA"/>
</dbReference>
<evidence type="ECO:0000256" key="1">
    <source>
        <dbReference type="ARBA" id="ARBA00000448"/>
    </source>
</evidence>
<dbReference type="GO" id="GO:0009251">
    <property type="term" value="P:glucan catabolic process"/>
    <property type="evidence" value="ECO:0007669"/>
    <property type="project" value="TreeGrafter"/>
</dbReference>
<dbReference type="SUPFAM" id="SSF52279">
    <property type="entry name" value="Beta-D-glucan exohydrolase, C-terminal domain"/>
    <property type="match status" value="1"/>
</dbReference>
<dbReference type="Gene3D" id="3.20.20.300">
    <property type="entry name" value="Glycoside hydrolase, family 3, N-terminal domain"/>
    <property type="match status" value="1"/>
</dbReference>
<evidence type="ECO:0000256" key="3">
    <source>
        <dbReference type="ARBA" id="ARBA00012744"/>
    </source>
</evidence>
<keyword evidence="10" id="KW-1185">Reference proteome</keyword>
<dbReference type="SUPFAM" id="SSF51445">
    <property type="entry name" value="(Trans)glycosidases"/>
    <property type="match status" value="1"/>
</dbReference>
<evidence type="ECO:0000259" key="7">
    <source>
        <dbReference type="Pfam" id="PF00933"/>
    </source>
</evidence>
<evidence type="ECO:0000256" key="2">
    <source>
        <dbReference type="ARBA" id="ARBA00005336"/>
    </source>
</evidence>
<keyword evidence="5" id="KW-0378">Hydrolase</keyword>